<dbReference type="VEuPathDB" id="TriTrypDB:LpyrH10_23_0290"/>
<feature type="compositionally biased region" description="Basic and acidic residues" evidence="1">
    <location>
        <begin position="1163"/>
        <end position="1177"/>
    </location>
</feature>
<evidence type="ECO:0000313" key="2">
    <source>
        <dbReference type="EMBL" id="KPA75684.1"/>
    </source>
</evidence>
<dbReference type="EMBL" id="LGTL01000023">
    <property type="protein sequence ID" value="KPA75685.1"/>
    <property type="molecule type" value="Genomic_DNA"/>
</dbReference>
<keyword evidence="3" id="KW-1185">Reference proteome</keyword>
<feature type="region of interest" description="Disordered" evidence="1">
    <location>
        <begin position="1"/>
        <end position="51"/>
    </location>
</feature>
<feature type="compositionally biased region" description="Low complexity" evidence="1">
    <location>
        <begin position="532"/>
        <end position="552"/>
    </location>
</feature>
<reference evidence="2 3" key="1">
    <citation type="submission" date="2015-07" db="EMBL/GenBank/DDBJ databases">
        <title>High-quality genome of monoxenous trypanosomatid Leptomonas pyrrhocoris.</title>
        <authorList>
            <person name="Flegontov P."/>
            <person name="Butenko A."/>
            <person name="Firsov S."/>
            <person name="Vlcek C."/>
            <person name="Logacheva M.D."/>
            <person name="Field M."/>
            <person name="Filatov D."/>
            <person name="Flegontova O."/>
            <person name="Gerasimov E."/>
            <person name="Jackson A.P."/>
            <person name="Kelly S."/>
            <person name="Opperdoes F."/>
            <person name="O'Reilly A."/>
            <person name="Votypka J."/>
            <person name="Yurchenko V."/>
            <person name="Lukes J."/>
        </authorList>
    </citation>
    <scope>NUCLEOTIDE SEQUENCE [LARGE SCALE GENOMIC DNA]</scope>
    <source>
        <strain evidence="2">H10</strain>
    </source>
</reference>
<accession>A0A0N0DSB5</accession>
<dbReference type="GeneID" id="26908529"/>
<dbReference type="RefSeq" id="XP_015654124.1">
    <property type="nucleotide sequence ID" value="XM_015807175.1"/>
</dbReference>
<evidence type="ECO:0000256" key="1">
    <source>
        <dbReference type="SAM" id="MobiDB-lite"/>
    </source>
</evidence>
<feature type="region of interest" description="Disordered" evidence="1">
    <location>
        <begin position="776"/>
        <end position="825"/>
    </location>
</feature>
<dbReference type="EMBL" id="LGTL01000023">
    <property type="protein sequence ID" value="KPA75684.1"/>
    <property type="molecule type" value="Genomic_DNA"/>
</dbReference>
<evidence type="ECO:0000313" key="3">
    <source>
        <dbReference type="Proteomes" id="UP000037923"/>
    </source>
</evidence>
<feature type="compositionally biased region" description="Low complexity" evidence="1">
    <location>
        <begin position="1074"/>
        <end position="1100"/>
    </location>
</feature>
<feature type="compositionally biased region" description="Polar residues" evidence="1">
    <location>
        <begin position="38"/>
        <end position="48"/>
    </location>
</feature>
<feature type="compositionally biased region" description="Basic and acidic residues" evidence="1">
    <location>
        <begin position="583"/>
        <end position="603"/>
    </location>
</feature>
<feature type="region of interest" description="Disordered" evidence="1">
    <location>
        <begin position="72"/>
        <end position="113"/>
    </location>
</feature>
<dbReference type="RefSeq" id="XP_015654123.1">
    <property type="nucleotide sequence ID" value="XM_015807174.1"/>
</dbReference>
<dbReference type="OMA" id="PLMSTHA"/>
<gene>
    <name evidence="2" type="ORF">ABB37_08244</name>
</gene>
<feature type="region of interest" description="Disordered" evidence="1">
    <location>
        <begin position="647"/>
        <end position="668"/>
    </location>
</feature>
<feature type="compositionally biased region" description="Basic residues" evidence="1">
    <location>
        <begin position="1027"/>
        <end position="1043"/>
    </location>
</feature>
<feature type="region of interest" description="Disordered" evidence="1">
    <location>
        <begin position="381"/>
        <end position="452"/>
    </location>
</feature>
<feature type="region of interest" description="Disordered" evidence="1">
    <location>
        <begin position="1344"/>
        <end position="1364"/>
    </location>
</feature>
<feature type="region of interest" description="Disordered" evidence="1">
    <location>
        <begin position="1025"/>
        <end position="1100"/>
    </location>
</feature>
<comment type="caution">
    <text evidence="2">The sequence shown here is derived from an EMBL/GenBank/DDBJ whole genome shotgun (WGS) entry which is preliminary data.</text>
</comment>
<feature type="region of interest" description="Disordered" evidence="1">
    <location>
        <begin position="846"/>
        <end position="890"/>
    </location>
</feature>
<name>A0A0N0DSB5_LEPPY</name>
<feature type="compositionally biased region" description="Low complexity" evidence="1">
    <location>
        <begin position="421"/>
        <end position="452"/>
    </location>
</feature>
<organism evidence="2 3">
    <name type="scientific">Leptomonas pyrrhocoris</name>
    <name type="common">Firebug parasite</name>
    <dbReference type="NCBI Taxonomy" id="157538"/>
    <lineage>
        <taxon>Eukaryota</taxon>
        <taxon>Discoba</taxon>
        <taxon>Euglenozoa</taxon>
        <taxon>Kinetoplastea</taxon>
        <taxon>Metakinetoplastina</taxon>
        <taxon>Trypanosomatida</taxon>
        <taxon>Trypanosomatidae</taxon>
        <taxon>Leishmaniinae</taxon>
        <taxon>Leptomonas</taxon>
    </lineage>
</organism>
<feature type="compositionally biased region" description="Polar residues" evidence="1">
    <location>
        <begin position="1211"/>
        <end position="1224"/>
    </location>
</feature>
<proteinExistence type="predicted"/>
<feature type="region of interest" description="Disordered" evidence="1">
    <location>
        <begin position="508"/>
        <end position="612"/>
    </location>
</feature>
<dbReference type="OrthoDB" id="264833at2759"/>
<sequence length="1402" mass="147157">MRSSFPVNPRRVRRSSVPRQPLQCERAAVAPSGPSKASRPTSASTVPQLPTRDVDAEAVALCARVGLTVEGDTNTAEGGAKRCSLSFPQEEPGTSAGVSEGGPSSAAVFSREPSASTTRALSGSLSLAPHAAFPSEAAHEGDGADAQRLFTPSKVVGALVVRVRCLLRQVELPFIDTYVIESCLLQPASFASTSQLPAQEGLAMQTGRRPASSPLPVAAAAALSSPPPSAPSTRPTLADLHVNRTQPQKHSPNNILTHKSGGNSAATSAIELTATAAAASRMSGTESPLLSVKLLRGSKHACYYLAEDSAVNSLPIASKTSGDAFLKEWGKDEAAKKEEPTGQEEPSEKGTPAFLTEGLTTDLKTDANIIDTVAELGSSAHEVHAQRASQTPLLSAPLQRPGAPPRVPPQHGSNDDVGHSPAAAAPHPRSGVSHLSSLSAVPSSSSSSPSSRSELLLLLTKTEDALERYKAALAVALLAVQHREAVWTALQHFLYVVQQDWAPSTRTAETGVVGSEAGDDVSARETNEAEEAPLASASRLVSRSPSLSSSSAGCGEAEEDSTPSGAPVRVTPPPLPLQHLLKPARETEGVQEDKLVKDGKKGGELTAAPQRTSQPLRTSLCVSLDQILTTPSAPSSATPVLFSNKNRTLRTPSSSAGLTSLQPPRTPRPPLLMPSSTISKSGAAAAVSGGTLINGGSSGSVLHRRAHSAAAPTTRNTRRTSLADAGAALMVQRPASALLIAPSTQHGALPSLHYTSSNGSGTNSAGWVRKARLPQRRTSSFAGDPPQSTTPLSSARGTASLQRSHSAPRVPPVAMLSPRPPSGRAFAVTPRARILSRGNDLTATAAAANDGTTVDGRFSARSSEGDPGKQAARGVLAPPPSTPSTKPEVRQPQPLFIRRLSVATCGGVAVPDVEKSAPPPGRSPTAYDGVVSLEARVHAVPRRVYVNCLYHYLFYLQRTTLAVLESVEELRTHHLCHVAPFIVGHRNYLLEVLTQTSALASDVVVQWLMHEEAGVGGWAIPAAAAKGRGRSAHHPPSKGRRAQSNRSDHAHTPLRPTGSTTASAPALQHTPLVSSLSGSPNPLRRSPSNPTQEAEQAVEAAAHRAVQVAAVQGRWPEQLLRCPLLSTHASLAPFALTPSFLVRVASASAGRRHSRDASSAPTQRRDGAAATEEEKNVRAGVDAADVWAEPLLRLPDAVLERYGHGAHHTENQAAWSGRRSSSATPRCDDDDDAATQGALQSDRVMRPSNAAVVPLKPLSASLQKRLEKAEVTLHREVAAALAYLQLCMQCAVRGEYPLYLRGIAAVHREYVSTMKRCVHDPALKKLSRTSSALQGAVSCERAAETAGQSDRATRRGRSQSLGQSNPINCDTVAFADAGLQASWMEELRVSWQLLMSGSSYVE</sequence>
<feature type="region of interest" description="Disordered" evidence="1">
    <location>
        <begin position="1208"/>
        <end position="1245"/>
    </location>
</feature>
<dbReference type="Proteomes" id="UP000037923">
    <property type="component" value="Unassembled WGS sequence"/>
</dbReference>
<feature type="region of interest" description="Disordered" evidence="1">
    <location>
        <begin position="1149"/>
        <end position="1177"/>
    </location>
</feature>
<protein>
    <submittedName>
        <fullName evidence="2">Uncharacterized protein</fullName>
    </submittedName>
</protein>
<feature type="region of interest" description="Disordered" evidence="1">
    <location>
        <begin position="333"/>
        <end position="354"/>
    </location>
</feature>
<feature type="compositionally biased region" description="Polar residues" evidence="1">
    <location>
        <begin position="776"/>
        <end position="805"/>
    </location>
</feature>
<feature type="compositionally biased region" description="Polar residues" evidence="1">
    <location>
        <begin position="647"/>
        <end position="657"/>
    </location>
</feature>